<gene>
    <name evidence="2" type="ORF">K6K41_21795</name>
</gene>
<dbReference type="Pfam" id="PF13302">
    <property type="entry name" value="Acetyltransf_3"/>
    <property type="match status" value="1"/>
</dbReference>
<organism evidence="2 3">
    <name type="scientific">Chenggangzhangella methanolivorans</name>
    <dbReference type="NCBI Taxonomy" id="1437009"/>
    <lineage>
        <taxon>Bacteria</taxon>
        <taxon>Pseudomonadati</taxon>
        <taxon>Pseudomonadota</taxon>
        <taxon>Alphaproteobacteria</taxon>
        <taxon>Hyphomicrobiales</taxon>
        <taxon>Methylopilaceae</taxon>
        <taxon>Chenggangzhangella</taxon>
    </lineage>
</organism>
<evidence type="ECO:0000259" key="1">
    <source>
        <dbReference type="PROSITE" id="PS51186"/>
    </source>
</evidence>
<dbReference type="Gene3D" id="3.40.630.30">
    <property type="match status" value="1"/>
</dbReference>
<evidence type="ECO:0000313" key="2">
    <source>
        <dbReference type="EMBL" id="QZN99372.1"/>
    </source>
</evidence>
<dbReference type="PANTHER" id="PTHR43792">
    <property type="entry name" value="GNAT FAMILY, PUTATIVE (AFU_ORTHOLOGUE AFUA_3G00765)-RELATED-RELATED"/>
    <property type="match status" value="1"/>
</dbReference>
<dbReference type="InterPro" id="IPR000182">
    <property type="entry name" value="GNAT_dom"/>
</dbReference>
<dbReference type="AlphaFoldDB" id="A0A9E6UH35"/>
<reference evidence="2" key="1">
    <citation type="submission" date="2021-08" db="EMBL/GenBank/DDBJ databases">
        <authorList>
            <person name="Zhang H."/>
            <person name="Xu M."/>
            <person name="Yu Z."/>
            <person name="Yang L."/>
            <person name="Cai Y."/>
        </authorList>
    </citation>
    <scope>NUCLEOTIDE SEQUENCE</scope>
    <source>
        <strain evidence="2">CHL1</strain>
    </source>
</reference>
<dbReference type="RefSeq" id="WP_261402434.1">
    <property type="nucleotide sequence ID" value="NZ_CP081869.1"/>
</dbReference>
<dbReference type="InterPro" id="IPR051531">
    <property type="entry name" value="N-acetyltransferase"/>
</dbReference>
<sequence length="178" mass="19735">MLSPRYPTIIEIGGLLADVAHDGYEAALSEAFADPEVMNTLGGVRPPEAARSFISRTRAHWRDAGYGLWFLRDLRDGGFAGWAGLRRCEADGERTVELAYALTPRLRCKGHATRVGEVALQLGFDNLGLGEIVGFTTPQNDHSIAVLDRLGFDYDKPFEHAGRPHALYRRTQAMHRTN</sequence>
<keyword evidence="3" id="KW-1185">Reference proteome</keyword>
<dbReference type="InterPro" id="IPR016181">
    <property type="entry name" value="Acyl_CoA_acyltransferase"/>
</dbReference>
<dbReference type="GO" id="GO:0016747">
    <property type="term" value="F:acyltransferase activity, transferring groups other than amino-acyl groups"/>
    <property type="evidence" value="ECO:0007669"/>
    <property type="project" value="InterPro"/>
</dbReference>
<dbReference type="PROSITE" id="PS51186">
    <property type="entry name" value="GNAT"/>
    <property type="match status" value="1"/>
</dbReference>
<proteinExistence type="predicted"/>
<dbReference type="KEGG" id="cmet:K6K41_21795"/>
<dbReference type="Proteomes" id="UP000825701">
    <property type="component" value="Chromosome"/>
</dbReference>
<name>A0A9E6UH35_9HYPH</name>
<evidence type="ECO:0000313" key="3">
    <source>
        <dbReference type="Proteomes" id="UP000825701"/>
    </source>
</evidence>
<accession>A0A9E6UH35</accession>
<feature type="domain" description="N-acetyltransferase" evidence="1">
    <location>
        <begin position="26"/>
        <end position="173"/>
    </location>
</feature>
<protein>
    <submittedName>
        <fullName evidence="2">GNAT family N-acetyltransferase</fullName>
    </submittedName>
</protein>
<dbReference type="EMBL" id="CP081869">
    <property type="protein sequence ID" value="QZN99372.1"/>
    <property type="molecule type" value="Genomic_DNA"/>
</dbReference>
<dbReference type="SUPFAM" id="SSF55729">
    <property type="entry name" value="Acyl-CoA N-acyltransferases (Nat)"/>
    <property type="match status" value="1"/>
</dbReference>
<dbReference type="PANTHER" id="PTHR43792:SF1">
    <property type="entry name" value="N-ACETYLTRANSFERASE DOMAIN-CONTAINING PROTEIN"/>
    <property type="match status" value="1"/>
</dbReference>